<dbReference type="Proteomes" id="UP000270296">
    <property type="component" value="Unassembled WGS sequence"/>
</dbReference>
<proteinExistence type="predicted"/>
<dbReference type="PANTHER" id="PTHR37984:SF5">
    <property type="entry name" value="PROTEIN NYNRIN-LIKE"/>
    <property type="match status" value="1"/>
</dbReference>
<dbReference type="InterPro" id="IPR000477">
    <property type="entry name" value="RT_dom"/>
</dbReference>
<dbReference type="PANTHER" id="PTHR37984">
    <property type="entry name" value="PROTEIN CBG26694"/>
    <property type="match status" value="1"/>
</dbReference>
<dbReference type="OrthoDB" id="5829234at2759"/>
<dbReference type="CDD" id="cd01647">
    <property type="entry name" value="RT_LTR"/>
    <property type="match status" value="1"/>
</dbReference>
<feature type="domain" description="Reverse transcriptase" evidence="1">
    <location>
        <begin position="205"/>
        <end position="336"/>
    </location>
</feature>
<dbReference type="SUPFAM" id="SSF56672">
    <property type="entry name" value="DNA/RNA polymerases"/>
    <property type="match status" value="1"/>
</dbReference>
<evidence type="ECO:0000259" key="1">
    <source>
        <dbReference type="Pfam" id="PF00078"/>
    </source>
</evidence>
<reference evidence="4" key="1">
    <citation type="submission" date="2016-06" db="UniProtKB">
        <authorList>
            <consortium name="WormBaseParasite"/>
        </authorList>
    </citation>
    <scope>IDENTIFICATION</scope>
</reference>
<keyword evidence="3" id="KW-1185">Reference proteome</keyword>
<evidence type="ECO:0000313" key="3">
    <source>
        <dbReference type="Proteomes" id="UP000270296"/>
    </source>
</evidence>
<protein>
    <submittedName>
        <fullName evidence="4">Reverse transcriptase domain-containing protein</fullName>
    </submittedName>
</protein>
<sequence length="378" mass="42878">MKKEDREDFISYGGRGNRDCQRFQPASLTEDHFKCLMFLCSLQSPEDASILLRLLNKIEENDVSITKLVAKCNPLLILKHDTEMVESINATDSATLGLNTNPALPMTRYQPAPTNWPERKPITSCWLFGAGSFTGNPVVLQGKFKCIYRFNSKPLFGMCYVSNSDSSYLFGAEWIEKLGLFDLPFNKVQDEPAARRSRGPSASSYPLPLLEDIFSTLNGGTVFSYIDFSDDYLKIELSEEFKELVTISTHRGPYRYNQLPFGVKAAPGIFQQLMDSMISGLSGSVVYLGEVVVGKNEAEHQKNLETLFSRIFDFDFHLRFEKYRFAMAQISYRGCILNRYGRRPYPARTEVIFNMPESTGLPPAAVFPQFCQLLQCLH</sequence>
<dbReference type="InterPro" id="IPR043502">
    <property type="entry name" value="DNA/RNA_pol_sf"/>
</dbReference>
<gene>
    <name evidence="2" type="ORF">SBAD_LOCUS9361</name>
</gene>
<organism evidence="4">
    <name type="scientific">Soboliphyme baturini</name>
    <dbReference type="NCBI Taxonomy" id="241478"/>
    <lineage>
        <taxon>Eukaryota</taxon>
        <taxon>Metazoa</taxon>
        <taxon>Ecdysozoa</taxon>
        <taxon>Nematoda</taxon>
        <taxon>Enoplea</taxon>
        <taxon>Dorylaimia</taxon>
        <taxon>Dioctophymatida</taxon>
        <taxon>Dioctophymatoidea</taxon>
        <taxon>Soboliphymatidae</taxon>
        <taxon>Soboliphyme</taxon>
    </lineage>
</organism>
<dbReference type="Pfam" id="PF00078">
    <property type="entry name" value="RVT_1"/>
    <property type="match status" value="1"/>
</dbReference>
<dbReference type="InterPro" id="IPR050951">
    <property type="entry name" value="Retrovirus_Pol_polyprotein"/>
</dbReference>
<accession>A0A183J0G3</accession>
<dbReference type="InterPro" id="IPR043128">
    <property type="entry name" value="Rev_trsase/Diguanyl_cyclase"/>
</dbReference>
<dbReference type="AlphaFoldDB" id="A0A183J0G3"/>
<evidence type="ECO:0000313" key="4">
    <source>
        <dbReference type="WBParaSite" id="SBAD_0000969501-mRNA-1"/>
    </source>
</evidence>
<name>A0A183J0G3_9BILA</name>
<dbReference type="EMBL" id="UZAM01012621">
    <property type="protein sequence ID" value="VDP22714.1"/>
    <property type="molecule type" value="Genomic_DNA"/>
</dbReference>
<evidence type="ECO:0000313" key="2">
    <source>
        <dbReference type="EMBL" id="VDP22714.1"/>
    </source>
</evidence>
<reference evidence="2 3" key="2">
    <citation type="submission" date="2018-11" db="EMBL/GenBank/DDBJ databases">
        <authorList>
            <consortium name="Pathogen Informatics"/>
        </authorList>
    </citation>
    <scope>NUCLEOTIDE SEQUENCE [LARGE SCALE GENOMIC DNA]</scope>
</reference>
<dbReference type="Gene3D" id="3.30.70.270">
    <property type="match status" value="1"/>
</dbReference>
<dbReference type="WBParaSite" id="SBAD_0000969501-mRNA-1">
    <property type="protein sequence ID" value="SBAD_0000969501-mRNA-1"/>
    <property type="gene ID" value="SBAD_0000969501"/>
</dbReference>